<gene>
    <name evidence="2" type="ORF">VitviT2T_019431</name>
</gene>
<name>A0ABY9D0T4_VITVI</name>
<reference evidence="2 3" key="1">
    <citation type="journal article" date="2023" name="Hortic Res">
        <title>The complete reference genome for grapevine (Vitis vinifera L.) genetics and breeding.</title>
        <authorList>
            <person name="Shi X."/>
            <person name="Cao S."/>
            <person name="Wang X."/>
            <person name="Huang S."/>
            <person name="Wang Y."/>
            <person name="Liu Z."/>
            <person name="Liu W."/>
            <person name="Leng X."/>
            <person name="Peng Y."/>
            <person name="Wang N."/>
            <person name="Wang Y."/>
            <person name="Ma Z."/>
            <person name="Xu X."/>
            <person name="Zhang F."/>
            <person name="Xue H."/>
            <person name="Zhong H."/>
            <person name="Wang Y."/>
            <person name="Zhang K."/>
            <person name="Velt A."/>
            <person name="Avia K."/>
            <person name="Holtgrawe D."/>
            <person name="Grimplet J."/>
            <person name="Matus J.T."/>
            <person name="Ware D."/>
            <person name="Wu X."/>
            <person name="Wang H."/>
            <person name="Liu C."/>
            <person name="Fang Y."/>
            <person name="Rustenholz C."/>
            <person name="Cheng Z."/>
            <person name="Xiao H."/>
            <person name="Zhou Y."/>
        </authorList>
    </citation>
    <scope>NUCLEOTIDE SEQUENCE [LARGE SCALE GENOMIC DNA]</scope>
    <source>
        <strain evidence="3">cv. Pinot noir / PN40024</strain>
        <tissue evidence="2">Leaf</tissue>
    </source>
</reference>
<dbReference type="EMBL" id="CP126660">
    <property type="protein sequence ID" value="WKA01133.1"/>
    <property type="molecule type" value="Genomic_DNA"/>
</dbReference>
<keyword evidence="1" id="KW-0175">Coiled coil</keyword>
<protein>
    <submittedName>
        <fullName evidence="2">Uncharacterized protein</fullName>
    </submittedName>
</protein>
<evidence type="ECO:0000313" key="3">
    <source>
        <dbReference type="Proteomes" id="UP001227230"/>
    </source>
</evidence>
<organism evidence="2 3">
    <name type="scientific">Vitis vinifera</name>
    <name type="common">Grape</name>
    <dbReference type="NCBI Taxonomy" id="29760"/>
    <lineage>
        <taxon>Eukaryota</taxon>
        <taxon>Viridiplantae</taxon>
        <taxon>Streptophyta</taxon>
        <taxon>Embryophyta</taxon>
        <taxon>Tracheophyta</taxon>
        <taxon>Spermatophyta</taxon>
        <taxon>Magnoliopsida</taxon>
        <taxon>eudicotyledons</taxon>
        <taxon>Gunneridae</taxon>
        <taxon>Pentapetalae</taxon>
        <taxon>rosids</taxon>
        <taxon>Vitales</taxon>
        <taxon>Vitaceae</taxon>
        <taxon>Viteae</taxon>
        <taxon>Vitis</taxon>
    </lineage>
</organism>
<proteinExistence type="predicted"/>
<feature type="coiled-coil region" evidence="1">
    <location>
        <begin position="40"/>
        <end position="99"/>
    </location>
</feature>
<accession>A0ABY9D0T4</accession>
<dbReference type="Proteomes" id="UP001227230">
    <property type="component" value="Chromosome 13"/>
</dbReference>
<evidence type="ECO:0000313" key="2">
    <source>
        <dbReference type="EMBL" id="WKA01133.1"/>
    </source>
</evidence>
<evidence type="ECO:0000256" key="1">
    <source>
        <dbReference type="SAM" id="Coils"/>
    </source>
</evidence>
<sequence>MRAYIAHNMDGNKELLADLETIKSKVATTRKLTKKGACLLRKVDEKKEKSQVEARRLAEKKATMVAKKENAKKEIARLRRELQDLRAGFVAQKEDLEADYQKQADDMFFYG</sequence>
<keyword evidence="3" id="KW-1185">Reference proteome</keyword>